<sequence>MKRIGLTPNKSYDIFILGDNIVNYLHLPHHMKSYDDQEIYHDTYYFDNFNFEVWVENGKIETICCDIECYWQDKNLIKMFYKEFLTLINYQQSDSDDFVYVPISRDRGQNQRVHYFDNLGLTLWVWREKIRTILIYNYKDE</sequence>
<dbReference type="Proteomes" id="UP000284379">
    <property type="component" value="Unassembled WGS sequence"/>
</dbReference>
<proteinExistence type="predicted"/>
<reference evidence="1 2" key="1">
    <citation type="submission" date="2018-08" db="EMBL/GenBank/DDBJ databases">
        <title>A genome reference for cultivated species of the human gut microbiota.</title>
        <authorList>
            <person name="Zou Y."/>
            <person name="Xue W."/>
            <person name="Luo G."/>
        </authorList>
    </citation>
    <scope>NUCLEOTIDE SEQUENCE [LARGE SCALE GENOMIC DNA]</scope>
    <source>
        <strain evidence="1 2">AM40-30BH</strain>
    </source>
</reference>
<evidence type="ECO:0000313" key="1">
    <source>
        <dbReference type="EMBL" id="RHB37197.1"/>
    </source>
</evidence>
<evidence type="ECO:0000313" key="2">
    <source>
        <dbReference type="Proteomes" id="UP000284379"/>
    </source>
</evidence>
<dbReference type="EMBL" id="QSGO01000003">
    <property type="protein sequence ID" value="RHB37197.1"/>
    <property type="molecule type" value="Genomic_DNA"/>
</dbReference>
<gene>
    <name evidence="1" type="ORF">DW888_05970</name>
</gene>
<comment type="caution">
    <text evidence="1">The sequence shown here is derived from an EMBL/GenBank/DDBJ whole genome shotgun (WGS) entry which is preliminary data.</text>
</comment>
<name>A0A413VU47_9BACE</name>
<dbReference type="RefSeq" id="WP_002558889.1">
    <property type="nucleotide sequence ID" value="NZ_CABJFV010000003.1"/>
</dbReference>
<organism evidence="1 2">
    <name type="scientific">Bacteroides nordii</name>
    <dbReference type="NCBI Taxonomy" id="291645"/>
    <lineage>
        <taxon>Bacteria</taxon>
        <taxon>Pseudomonadati</taxon>
        <taxon>Bacteroidota</taxon>
        <taxon>Bacteroidia</taxon>
        <taxon>Bacteroidales</taxon>
        <taxon>Bacteroidaceae</taxon>
        <taxon>Bacteroides</taxon>
    </lineage>
</organism>
<dbReference type="AlphaFoldDB" id="A0A413VU47"/>
<protein>
    <submittedName>
        <fullName evidence="1">Uncharacterized protein</fullName>
    </submittedName>
</protein>
<accession>A0A413VU47</accession>